<evidence type="ECO:0000313" key="1">
    <source>
        <dbReference type="EMBL" id="SNZ00417.1"/>
    </source>
</evidence>
<reference evidence="2" key="1">
    <citation type="submission" date="2017-09" db="EMBL/GenBank/DDBJ databases">
        <authorList>
            <person name="Varghese N."/>
            <person name="Submissions S."/>
        </authorList>
    </citation>
    <scope>NUCLEOTIDE SEQUENCE [LARGE SCALE GENOMIC DNA]</scope>
    <source>
        <strain evidence="2">DSM 25885</strain>
    </source>
</reference>
<sequence>MIVWRSPIKKLFLKSKEKFDELKRQCLFFPLFMIGSIFVCGCQEYGNVLLKIKVEETEGLGRPLEYITINLPRLHLDQKDYQLYAHSVDDTIKVPVQIVRSKLNDKGNHEMQGILPISIGRHETKEYFIKVEPNTNLNGDTDLVVTGSDLNLTVENKHYIASLKEYIGHQQQKLGSGHLGNLTLKEFNDVVLARKDPNLKIHWAPNFSKENLSYKTMAHLNSPDSVFVSTKGPYYFSLFRSGRIKGYEKILLNGKYRFYAGLPYFIFESEIHFTENDSVNLLRNDEMTMDSLFTHIAFPKAGGTTVHLPLYDESTMTYLDENPIPDDEPWLFFYNKHESFAFGSIRLHYDNKNVYGDDSPTFNKHTKITASANNGRYWNRRLIHNKNTLVPKGSKYNEKNAYIIYKIDEKDPAKTIKYFYERLKKPVKVKYTH</sequence>
<accession>A0A285MV58</accession>
<dbReference type="EMBL" id="OBEH01000003">
    <property type="protein sequence ID" value="SNZ00417.1"/>
    <property type="molecule type" value="Genomic_DNA"/>
</dbReference>
<evidence type="ECO:0008006" key="3">
    <source>
        <dbReference type="Google" id="ProtNLM"/>
    </source>
</evidence>
<organism evidence="1 2">
    <name type="scientific">Flagellimonas pacifica</name>
    <dbReference type="NCBI Taxonomy" id="1247520"/>
    <lineage>
        <taxon>Bacteria</taxon>
        <taxon>Pseudomonadati</taxon>
        <taxon>Bacteroidota</taxon>
        <taxon>Flavobacteriia</taxon>
        <taxon>Flavobacteriales</taxon>
        <taxon>Flavobacteriaceae</taxon>
        <taxon>Flagellimonas</taxon>
    </lineage>
</organism>
<dbReference type="Proteomes" id="UP000219048">
    <property type="component" value="Unassembled WGS sequence"/>
</dbReference>
<name>A0A285MV58_9FLAO</name>
<dbReference type="AlphaFoldDB" id="A0A285MV58"/>
<gene>
    <name evidence="1" type="ORF">SAMN06265377_2241</name>
</gene>
<protein>
    <recommendedName>
        <fullName evidence="3">DUF4861 domain-containing protein</fullName>
    </recommendedName>
</protein>
<keyword evidence="2" id="KW-1185">Reference proteome</keyword>
<evidence type="ECO:0000313" key="2">
    <source>
        <dbReference type="Proteomes" id="UP000219048"/>
    </source>
</evidence>
<proteinExistence type="predicted"/>